<evidence type="ECO:0000256" key="1">
    <source>
        <dbReference type="ARBA" id="ARBA00022491"/>
    </source>
</evidence>
<comment type="caution">
    <text evidence="7">The sequence shown here is derived from an EMBL/GenBank/DDBJ whole genome shotgun (WGS) entry which is preliminary data.</text>
</comment>
<dbReference type="InterPro" id="IPR041490">
    <property type="entry name" value="KstR2_TetR_C"/>
</dbReference>
<dbReference type="PANTHER" id="PTHR30055:SF175">
    <property type="entry name" value="HTH-TYPE TRANSCRIPTIONAL REPRESSOR KSTR2"/>
    <property type="match status" value="1"/>
</dbReference>
<dbReference type="PROSITE" id="PS01081">
    <property type="entry name" value="HTH_TETR_1"/>
    <property type="match status" value="1"/>
</dbReference>
<keyword evidence="2" id="KW-0805">Transcription regulation</keyword>
<dbReference type="Gene3D" id="1.10.357.10">
    <property type="entry name" value="Tetracycline Repressor, domain 2"/>
    <property type="match status" value="1"/>
</dbReference>
<dbReference type="GO" id="GO:0003700">
    <property type="term" value="F:DNA-binding transcription factor activity"/>
    <property type="evidence" value="ECO:0007669"/>
    <property type="project" value="TreeGrafter"/>
</dbReference>
<dbReference type="RefSeq" id="WP_220226669.1">
    <property type="nucleotide sequence ID" value="NZ_JAICBX010000001.1"/>
</dbReference>
<name>A0AAE2ZH05_9HYPH</name>
<dbReference type="InterPro" id="IPR023772">
    <property type="entry name" value="DNA-bd_HTH_TetR-type_CS"/>
</dbReference>
<accession>A0AAE2ZH05</accession>
<keyword evidence="1" id="KW-0678">Repressor</keyword>
<feature type="DNA-binding region" description="H-T-H motif" evidence="5">
    <location>
        <begin position="33"/>
        <end position="52"/>
    </location>
</feature>
<evidence type="ECO:0000313" key="7">
    <source>
        <dbReference type="EMBL" id="MBW8635954.1"/>
    </source>
</evidence>
<dbReference type="InterPro" id="IPR050109">
    <property type="entry name" value="HTH-type_TetR-like_transc_reg"/>
</dbReference>
<dbReference type="SUPFAM" id="SSF48498">
    <property type="entry name" value="Tetracyclin repressor-like, C-terminal domain"/>
    <property type="match status" value="1"/>
</dbReference>
<dbReference type="Pfam" id="PF00440">
    <property type="entry name" value="TetR_N"/>
    <property type="match status" value="1"/>
</dbReference>
<dbReference type="Pfam" id="PF17932">
    <property type="entry name" value="TetR_C_24"/>
    <property type="match status" value="1"/>
</dbReference>
<dbReference type="PROSITE" id="PS50977">
    <property type="entry name" value="HTH_TETR_2"/>
    <property type="match status" value="1"/>
</dbReference>
<proteinExistence type="predicted"/>
<keyword evidence="8" id="KW-1185">Reference proteome</keyword>
<dbReference type="PRINTS" id="PR00455">
    <property type="entry name" value="HTHTETR"/>
</dbReference>
<organism evidence="7 8">
    <name type="scientific">Flavimaribacter sediminis</name>
    <dbReference type="NCBI Taxonomy" id="2865987"/>
    <lineage>
        <taxon>Bacteria</taxon>
        <taxon>Pseudomonadati</taxon>
        <taxon>Pseudomonadota</taxon>
        <taxon>Alphaproteobacteria</taxon>
        <taxon>Hyphomicrobiales</taxon>
        <taxon>Rhizobiaceae</taxon>
        <taxon>Flavimaribacter</taxon>
    </lineage>
</organism>
<keyword evidence="4" id="KW-0804">Transcription</keyword>
<dbReference type="InterPro" id="IPR009057">
    <property type="entry name" value="Homeodomain-like_sf"/>
</dbReference>
<gene>
    <name evidence="7" type="ORF">K1W69_02060</name>
</gene>
<dbReference type="AlphaFoldDB" id="A0AAE2ZH05"/>
<evidence type="ECO:0000256" key="4">
    <source>
        <dbReference type="ARBA" id="ARBA00023163"/>
    </source>
</evidence>
<sequence>MARKVGSVGTETADKVRQTALLLFARHGYAAVSMRQIARQIDLQAGAIYNHFPTKQQLLRDLLVSHMERLLAAWDAEGVEGLPAGEALVAFVRFHLRYHTQCGEEVFISYMELRNLEEENFLDIEALRKRYEKGLQDILERGVADGTFRISDPRVTTMALIAMLTGVTNWYRSNGRLSLGEIEALYVGMISGTVGLKEV</sequence>
<protein>
    <submittedName>
        <fullName evidence="7">TetR/AcrR family transcriptional regulator</fullName>
    </submittedName>
</protein>
<dbReference type="SUPFAM" id="SSF46689">
    <property type="entry name" value="Homeodomain-like"/>
    <property type="match status" value="1"/>
</dbReference>
<dbReference type="InterPro" id="IPR001647">
    <property type="entry name" value="HTH_TetR"/>
</dbReference>
<dbReference type="GO" id="GO:0000976">
    <property type="term" value="F:transcription cis-regulatory region binding"/>
    <property type="evidence" value="ECO:0007669"/>
    <property type="project" value="TreeGrafter"/>
</dbReference>
<evidence type="ECO:0000313" key="8">
    <source>
        <dbReference type="Proteomes" id="UP001196509"/>
    </source>
</evidence>
<evidence type="ECO:0000256" key="3">
    <source>
        <dbReference type="ARBA" id="ARBA00023125"/>
    </source>
</evidence>
<keyword evidence="3 5" id="KW-0238">DNA-binding</keyword>
<dbReference type="PANTHER" id="PTHR30055">
    <property type="entry name" value="HTH-TYPE TRANSCRIPTIONAL REGULATOR RUTR"/>
    <property type="match status" value="1"/>
</dbReference>
<dbReference type="EMBL" id="JAICBX010000001">
    <property type="protein sequence ID" value="MBW8635954.1"/>
    <property type="molecule type" value="Genomic_DNA"/>
</dbReference>
<dbReference type="Proteomes" id="UP001196509">
    <property type="component" value="Unassembled WGS sequence"/>
</dbReference>
<evidence type="ECO:0000256" key="5">
    <source>
        <dbReference type="PROSITE-ProRule" id="PRU00335"/>
    </source>
</evidence>
<reference evidence="7" key="1">
    <citation type="submission" date="2021-08" db="EMBL/GenBank/DDBJ databases">
        <title>Hoeflea bacterium WL0058 sp. nov., isolated from the sediment.</title>
        <authorList>
            <person name="Wang L."/>
            <person name="Zhang D."/>
        </authorList>
    </citation>
    <scope>NUCLEOTIDE SEQUENCE</scope>
    <source>
        <strain evidence="7">WL0058</strain>
    </source>
</reference>
<dbReference type="InterPro" id="IPR036271">
    <property type="entry name" value="Tet_transcr_reg_TetR-rel_C_sf"/>
</dbReference>
<evidence type="ECO:0000256" key="2">
    <source>
        <dbReference type="ARBA" id="ARBA00023015"/>
    </source>
</evidence>
<evidence type="ECO:0000259" key="6">
    <source>
        <dbReference type="PROSITE" id="PS50977"/>
    </source>
</evidence>
<feature type="domain" description="HTH tetR-type" evidence="6">
    <location>
        <begin position="10"/>
        <end position="70"/>
    </location>
</feature>